<dbReference type="InterPro" id="IPR059000">
    <property type="entry name" value="ATPase_P-type_domA"/>
</dbReference>
<dbReference type="InterPro" id="IPR001757">
    <property type="entry name" value="P_typ_ATPase"/>
</dbReference>
<dbReference type="SFLD" id="SFLDF00027">
    <property type="entry name" value="p-type_atpase"/>
    <property type="match status" value="1"/>
</dbReference>
<dbReference type="SFLD" id="SFLDS00003">
    <property type="entry name" value="Haloacid_Dehalogenase"/>
    <property type="match status" value="1"/>
</dbReference>
<sequence length="833" mass="92400">MAAPTNNHFTGLTDAEVQQSRQQHGLNKLTSGGHHPLLTMLRHIVTEPMFILLVVACSLYFILAEYAEGIMMLVAILLVSSISFFQEVRSKNALDALRKLSQPRATVVRNGKEQEIPTEELVVDDVMLVREGEQIPADGFILQSHDFSVDESVLTGESYAVVRNNQEDNNQLAMGTTVASGQATVQVTTVGMKTQLGKLGKSLETEKEAETPLQLQIAQFVRRMALFGFMAFLLVWLLNYIESGNVLQGLLFGLTLAMSVLPEEIPVAFSTFMAIGAWRMIRHNILTKSLRTVETLGSATVICLDKTGTITENSMQLAKVYDYASAQLLNTEACTSAACHQVLEYAMWASEPTPFDPMEQALHQAYAAAIPTDERPNYTMVHEYPLAGKPPMMTHLYQNSAGAGIVASKGAAERIIEVCALPAAARAQLEATIHALAAEGYRVLGVAKTPFKADDYPKDQSEFDWEFLGLVALYDPPKKNIANVLQQFYQAGIKVKMVTGDYPETASAIARESGFRDCGSYLTGNDVMKMPEEELQRQVSEKELFARMFPEAKLRLIHALQNNGEIVAMTGDGVNDGPALKAAHIGVVMGQRGTEIAKRAGALILLDDDLEKMVLAVGLGRKIYSNLKKAVRYIISIHIPIILTVTIPLVLGWKYPNIFTPVHVIFLELLMGPTCSIIYENEPMEKDVMNRDPRHPQSTFLSFRELAISFVQGLLIAAGVLGMYYFAVSSGYSETLTRSLTFLTLLLSNIFLTLVNRSFTYTIFTTLRYHNILIPLVIGLTLVLTVLIYRTPLLQNLFQVEHVPYHLVLYATGAAFLSVIWVEFYKLIRRQIR</sequence>
<dbReference type="NCBIfam" id="TIGR01494">
    <property type="entry name" value="ATPase_P-type"/>
    <property type="match status" value="2"/>
</dbReference>
<evidence type="ECO:0000259" key="11">
    <source>
        <dbReference type="Pfam" id="PF00690"/>
    </source>
</evidence>
<evidence type="ECO:0000256" key="4">
    <source>
        <dbReference type="ARBA" id="ARBA00022840"/>
    </source>
</evidence>
<dbReference type="InterPro" id="IPR023214">
    <property type="entry name" value="HAD_sf"/>
</dbReference>
<proteinExistence type="predicted"/>
<feature type="transmembrane region" description="Helical" evidence="8">
    <location>
        <begin position="771"/>
        <end position="789"/>
    </location>
</feature>
<dbReference type="PANTHER" id="PTHR42861">
    <property type="entry name" value="CALCIUM-TRANSPORTING ATPASE"/>
    <property type="match status" value="1"/>
</dbReference>
<protein>
    <submittedName>
        <fullName evidence="12">Cation-translocating P-type ATPase</fullName>
    </submittedName>
</protein>
<evidence type="ECO:0000259" key="10">
    <source>
        <dbReference type="Pfam" id="PF00689"/>
    </source>
</evidence>
<evidence type="ECO:0000313" key="13">
    <source>
        <dbReference type="Proteomes" id="UP001597374"/>
    </source>
</evidence>
<accession>A0ABW5CU27</accession>
<dbReference type="PRINTS" id="PR00120">
    <property type="entry name" value="HATPASE"/>
</dbReference>
<dbReference type="Pfam" id="PF00702">
    <property type="entry name" value="Hydrolase"/>
    <property type="match status" value="1"/>
</dbReference>
<keyword evidence="2 8" id="KW-0812">Transmembrane</keyword>
<keyword evidence="5" id="KW-1278">Translocase</keyword>
<dbReference type="SUPFAM" id="SSF56784">
    <property type="entry name" value="HAD-like"/>
    <property type="match status" value="1"/>
</dbReference>
<dbReference type="SUPFAM" id="SSF81653">
    <property type="entry name" value="Calcium ATPase, transduction domain A"/>
    <property type="match status" value="1"/>
</dbReference>
<feature type="transmembrane region" description="Helical" evidence="8">
    <location>
        <begin position="224"/>
        <end position="241"/>
    </location>
</feature>
<feature type="transmembrane region" description="Helical" evidence="8">
    <location>
        <begin position="809"/>
        <end position="828"/>
    </location>
</feature>
<dbReference type="EMBL" id="JBHUIM010000001">
    <property type="protein sequence ID" value="MFD2245514.1"/>
    <property type="molecule type" value="Genomic_DNA"/>
</dbReference>
<dbReference type="InterPro" id="IPR006068">
    <property type="entry name" value="ATPase_P-typ_cation-transptr_C"/>
</dbReference>
<dbReference type="InterPro" id="IPR018303">
    <property type="entry name" value="ATPase_P-typ_P_site"/>
</dbReference>
<dbReference type="InterPro" id="IPR023299">
    <property type="entry name" value="ATPase_P-typ_cyto_dom_N"/>
</dbReference>
<dbReference type="Gene3D" id="1.20.1110.10">
    <property type="entry name" value="Calcium-transporting ATPase, transmembrane domain"/>
    <property type="match status" value="1"/>
</dbReference>
<evidence type="ECO:0000313" key="12">
    <source>
        <dbReference type="EMBL" id="MFD2245514.1"/>
    </source>
</evidence>
<keyword evidence="6 8" id="KW-1133">Transmembrane helix</keyword>
<dbReference type="InterPro" id="IPR004014">
    <property type="entry name" value="ATPase_P-typ_cation-transptr_N"/>
</dbReference>
<dbReference type="Pfam" id="PF00122">
    <property type="entry name" value="E1-E2_ATPase"/>
    <property type="match status" value="1"/>
</dbReference>
<evidence type="ECO:0000256" key="7">
    <source>
        <dbReference type="ARBA" id="ARBA00023136"/>
    </source>
</evidence>
<dbReference type="PROSITE" id="PS00154">
    <property type="entry name" value="ATPASE_E1_E2"/>
    <property type="match status" value="1"/>
</dbReference>
<feature type="transmembrane region" description="Helical" evidence="8">
    <location>
        <begin position="44"/>
        <end position="63"/>
    </location>
</feature>
<dbReference type="Gene3D" id="3.40.50.1000">
    <property type="entry name" value="HAD superfamily/HAD-like"/>
    <property type="match status" value="1"/>
</dbReference>
<dbReference type="Gene3D" id="2.70.150.10">
    <property type="entry name" value="Calcium-transporting ATPase, cytoplasmic transduction domain A"/>
    <property type="match status" value="1"/>
</dbReference>
<evidence type="ECO:0000256" key="1">
    <source>
        <dbReference type="ARBA" id="ARBA00004141"/>
    </source>
</evidence>
<feature type="domain" description="P-type ATPase A" evidence="9">
    <location>
        <begin position="99"/>
        <end position="203"/>
    </location>
</feature>
<dbReference type="RefSeq" id="WP_250429013.1">
    <property type="nucleotide sequence ID" value="NZ_JALPRR010000002.1"/>
</dbReference>
<evidence type="ECO:0000256" key="5">
    <source>
        <dbReference type="ARBA" id="ARBA00022967"/>
    </source>
</evidence>
<evidence type="ECO:0000256" key="2">
    <source>
        <dbReference type="ARBA" id="ARBA00022692"/>
    </source>
</evidence>
<keyword evidence="3" id="KW-0547">Nucleotide-binding</keyword>
<reference evidence="13" key="1">
    <citation type="journal article" date="2019" name="Int. J. Syst. Evol. Microbiol.">
        <title>The Global Catalogue of Microorganisms (GCM) 10K type strain sequencing project: providing services to taxonomists for standard genome sequencing and annotation.</title>
        <authorList>
            <consortium name="The Broad Institute Genomics Platform"/>
            <consortium name="The Broad Institute Genome Sequencing Center for Infectious Disease"/>
            <person name="Wu L."/>
            <person name="Ma J."/>
        </authorList>
    </citation>
    <scope>NUCLEOTIDE SEQUENCE [LARGE SCALE GENOMIC DNA]</scope>
    <source>
        <strain evidence="13">CGMCC 4.1782</strain>
    </source>
</reference>
<feature type="transmembrane region" description="Helical" evidence="8">
    <location>
        <begin position="658"/>
        <end position="679"/>
    </location>
</feature>
<evidence type="ECO:0000256" key="6">
    <source>
        <dbReference type="ARBA" id="ARBA00022989"/>
    </source>
</evidence>
<dbReference type="SFLD" id="SFLDG00002">
    <property type="entry name" value="C1.7:_P-type_atpase_like"/>
    <property type="match status" value="1"/>
</dbReference>
<organism evidence="12 13">
    <name type="scientific">Pontibacter ruber</name>
    <dbReference type="NCBI Taxonomy" id="1343895"/>
    <lineage>
        <taxon>Bacteria</taxon>
        <taxon>Pseudomonadati</taxon>
        <taxon>Bacteroidota</taxon>
        <taxon>Cytophagia</taxon>
        <taxon>Cytophagales</taxon>
        <taxon>Hymenobacteraceae</taxon>
        <taxon>Pontibacter</taxon>
    </lineage>
</organism>
<evidence type="ECO:0000259" key="9">
    <source>
        <dbReference type="Pfam" id="PF00122"/>
    </source>
</evidence>
<comment type="caution">
    <text evidence="12">The sequence shown here is derived from an EMBL/GenBank/DDBJ whole genome shotgun (WGS) entry which is preliminary data.</text>
</comment>
<feature type="transmembrane region" description="Helical" evidence="8">
    <location>
        <begin position="700"/>
        <end position="727"/>
    </location>
</feature>
<name>A0ABW5CU27_9BACT</name>
<dbReference type="InterPro" id="IPR044492">
    <property type="entry name" value="P_typ_ATPase_HD_dom"/>
</dbReference>
<dbReference type="InterPro" id="IPR023298">
    <property type="entry name" value="ATPase_P-typ_TM_dom_sf"/>
</dbReference>
<dbReference type="Proteomes" id="UP001597374">
    <property type="component" value="Unassembled WGS sequence"/>
</dbReference>
<dbReference type="Pfam" id="PF00689">
    <property type="entry name" value="Cation_ATPase_C"/>
    <property type="match status" value="1"/>
</dbReference>
<feature type="domain" description="Cation-transporting P-type ATPase N-terminal" evidence="11">
    <location>
        <begin position="9"/>
        <end position="56"/>
    </location>
</feature>
<evidence type="ECO:0000256" key="3">
    <source>
        <dbReference type="ARBA" id="ARBA00022741"/>
    </source>
</evidence>
<evidence type="ECO:0000256" key="8">
    <source>
        <dbReference type="SAM" id="Phobius"/>
    </source>
</evidence>
<feature type="transmembrane region" description="Helical" evidence="8">
    <location>
        <begin position="630"/>
        <end position="652"/>
    </location>
</feature>
<comment type="subcellular location">
    <subcellularLocation>
        <location evidence="1">Membrane</location>
        <topology evidence="1">Multi-pass membrane protein</topology>
    </subcellularLocation>
</comment>
<dbReference type="PRINTS" id="PR00119">
    <property type="entry name" value="CATATPASE"/>
</dbReference>
<keyword evidence="7 8" id="KW-0472">Membrane</keyword>
<dbReference type="InterPro" id="IPR008250">
    <property type="entry name" value="ATPase_P-typ_transduc_dom_A_sf"/>
</dbReference>
<gene>
    <name evidence="12" type="ORF">ACFSKP_04555</name>
</gene>
<feature type="transmembrane region" description="Helical" evidence="8">
    <location>
        <begin position="261"/>
        <end position="281"/>
    </location>
</feature>
<dbReference type="Pfam" id="PF00690">
    <property type="entry name" value="Cation_ATPase_N"/>
    <property type="match status" value="1"/>
</dbReference>
<keyword evidence="13" id="KW-1185">Reference proteome</keyword>
<feature type="transmembrane region" description="Helical" evidence="8">
    <location>
        <begin position="739"/>
        <end position="759"/>
    </location>
</feature>
<dbReference type="Gene3D" id="3.40.1110.10">
    <property type="entry name" value="Calcium-transporting ATPase, cytoplasmic domain N"/>
    <property type="match status" value="1"/>
</dbReference>
<feature type="domain" description="Cation-transporting P-type ATPase C-terminal" evidence="10">
    <location>
        <begin position="656"/>
        <end position="828"/>
    </location>
</feature>
<keyword evidence="4" id="KW-0067">ATP-binding</keyword>
<dbReference type="InterPro" id="IPR036412">
    <property type="entry name" value="HAD-like_sf"/>
</dbReference>
<dbReference type="SUPFAM" id="SSF81665">
    <property type="entry name" value="Calcium ATPase, transmembrane domain M"/>
    <property type="match status" value="1"/>
</dbReference>